<name>A0A022Q1H8_ERYGU</name>
<sequence>MNNSIRSSFLKTIDEEEKVDQLRSDAVIREIRVDGGARPEVTKKVVVPPPPKNKAEIKKKPSDEDINDSAEAFIRKFRQQLVLQRLESIENYEQMLKRGT</sequence>
<feature type="compositionally biased region" description="Basic and acidic residues" evidence="1">
    <location>
        <begin position="53"/>
        <end position="63"/>
    </location>
</feature>
<accession>A0A022Q1H8</accession>
<dbReference type="AlphaFoldDB" id="A0A022Q1H8"/>
<dbReference type="EMBL" id="KI632223">
    <property type="protein sequence ID" value="EYU21619.1"/>
    <property type="molecule type" value="Genomic_DNA"/>
</dbReference>
<dbReference type="eggNOG" id="ENOG502S9NG">
    <property type="taxonomic scope" value="Eukaryota"/>
</dbReference>
<keyword evidence="3" id="KW-1185">Reference proteome</keyword>
<feature type="region of interest" description="Disordered" evidence="1">
    <location>
        <begin position="42"/>
        <end position="64"/>
    </location>
</feature>
<dbReference type="PANTHER" id="PTHR33098:SF46">
    <property type="entry name" value="COTTON FIBER PROTEIN"/>
    <property type="match status" value="1"/>
</dbReference>
<dbReference type="OrthoDB" id="823920at2759"/>
<proteinExistence type="predicted"/>
<evidence type="ECO:0000313" key="2">
    <source>
        <dbReference type="EMBL" id="EYU21619.1"/>
    </source>
</evidence>
<protein>
    <recommendedName>
        <fullName evidence="4">DUF4408 domain-containing protein</fullName>
    </recommendedName>
</protein>
<gene>
    <name evidence="2" type="ORF">MIMGU_mgv1a016935mg</name>
</gene>
<organism evidence="2 3">
    <name type="scientific">Erythranthe guttata</name>
    <name type="common">Yellow monkey flower</name>
    <name type="synonym">Mimulus guttatus</name>
    <dbReference type="NCBI Taxonomy" id="4155"/>
    <lineage>
        <taxon>Eukaryota</taxon>
        <taxon>Viridiplantae</taxon>
        <taxon>Streptophyta</taxon>
        <taxon>Embryophyta</taxon>
        <taxon>Tracheophyta</taxon>
        <taxon>Spermatophyta</taxon>
        <taxon>Magnoliopsida</taxon>
        <taxon>eudicotyledons</taxon>
        <taxon>Gunneridae</taxon>
        <taxon>Pentapetalae</taxon>
        <taxon>asterids</taxon>
        <taxon>lamiids</taxon>
        <taxon>Lamiales</taxon>
        <taxon>Phrymaceae</taxon>
        <taxon>Erythranthe</taxon>
    </lineage>
</organism>
<dbReference type="KEGG" id="egt:105975616"/>
<reference evidence="2 3" key="1">
    <citation type="journal article" date="2013" name="Proc. Natl. Acad. Sci. U.S.A.">
        <title>Fine-scale variation in meiotic recombination in Mimulus inferred from population shotgun sequencing.</title>
        <authorList>
            <person name="Hellsten U."/>
            <person name="Wright K.M."/>
            <person name="Jenkins J."/>
            <person name="Shu S."/>
            <person name="Yuan Y."/>
            <person name="Wessler S.R."/>
            <person name="Schmutz J."/>
            <person name="Willis J.H."/>
            <person name="Rokhsar D.S."/>
        </authorList>
    </citation>
    <scope>NUCLEOTIDE SEQUENCE [LARGE SCALE GENOMIC DNA]</scope>
    <source>
        <strain evidence="3">cv. DUN x IM62</strain>
    </source>
</reference>
<evidence type="ECO:0000313" key="3">
    <source>
        <dbReference type="Proteomes" id="UP000030748"/>
    </source>
</evidence>
<dbReference type="PANTHER" id="PTHR33098">
    <property type="entry name" value="COTTON FIBER (DUF761)"/>
    <property type="match status" value="1"/>
</dbReference>
<dbReference type="Pfam" id="PF05553">
    <property type="entry name" value="DUF761"/>
    <property type="match status" value="1"/>
</dbReference>
<dbReference type="InterPro" id="IPR008480">
    <property type="entry name" value="DUF761_pln"/>
</dbReference>
<dbReference type="Proteomes" id="UP000030748">
    <property type="component" value="Unassembled WGS sequence"/>
</dbReference>
<dbReference type="PhylomeDB" id="A0A022Q1H8"/>
<evidence type="ECO:0008006" key="4">
    <source>
        <dbReference type="Google" id="ProtNLM"/>
    </source>
</evidence>
<evidence type="ECO:0000256" key="1">
    <source>
        <dbReference type="SAM" id="MobiDB-lite"/>
    </source>
</evidence>